<dbReference type="RefSeq" id="WP_055462211.1">
    <property type="nucleotide sequence ID" value="NZ_CYHG01000003.1"/>
</dbReference>
<dbReference type="Gene3D" id="3.60.110.10">
    <property type="entry name" value="Carbon-nitrogen hydrolase"/>
    <property type="match status" value="1"/>
</dbReference>
<evidence type="ECO:0000313" key="4">
    <source>
        <dbReference type="EMBL" id="CUB03241.1"/>
    </source>
</evidence>
<comment type="similarity">
    <text evidence="1">Belongs to the carbon-nitrogen hydrolase superfamily. NIT1/NIT2 family.</text>
</comment>
<dbReference type="OrthoDB" id="9811121at2"/>
<dbReference type="PANTHER" id="PTHR23088:SF27">
    <property type="entry name" value="DEAMINATED GLUTATHIONE AMIDASE"/>
    <property type="match status" value="1"/>
</dbReference>
<evidence type="ECO:0000313" key="5">
    <source>
        <dbReference type="Proteomes" id="UP000182769"/>
    </source>
</evidence>
<dbReference type="STRING" id="1137284.GCA_001418205_01088"/>
<dbReference type="Proteomes" id="UP000182769">
    <property type="component" value="Unassembled WGS sequence"/>
</dbReference>
<feature type="domain" description="CN hydrolase" evidence="3">
    <location>
        <begin position="2"/>
        <end position="259"/>
    </location>
</feature>
<dbReference type="SUPFAM" id="SSF56317">
    <property type="entry name" value="Carbon-nitrogen hydrolase"/>
    <property type="match status" value="1"/>
</dbReference>
<evidence type="ECO:0000259" key="3">
    <source>
        <dbReference type="PROSITE" id="PS50263"/>
    </source>
</evidence>
<dbReference type="CDD" id="cd07572">
    <property type="entry name" value="nit"/>
    <property type="match status" value="1"/>
</dbReference>
<dbReference type="InterPro" id="IPR036526">
    <property type="entry name" value="C-N_Hydrolase_sf"/>
</dbReference>
<dbReference type="GO" id="GO:0016811">
    <property type="term" value="F:hydrolase activity, acting on carbon-nitrogen (but not peptide) bonds, in linear amides"/>
    <property type="evidence" value="ECO:0007669"/>
    <property type="project" value="InterPro"/>
</dbReference>
<dbReference type="EMBL" id="CYHG01000003">
    <property type="protein sequence ID" value="CUB03241.1"/>
    <property type="molecule type" value="Genomic_DNA"/>
</dbReference>
<accession>A0A0K6IJJ1</accession>
<keyword evidence="5" id="KW-1185">Reference proteome</keyword>
<dbReference type="PROSITE" id="PS01227">
    <property type="entry name" value="UPF0012"/>
    <property type="match status" value="1"/>
</dbReference>
<organism evidence="4 5">
    <name type="scientific">Marinomonas fungiae</name>
    <dbReference type="NCBI Taxonomy" id="1137284"/>
    <lineage>
        <taxon>Bacteria</taxon>
        <taxon>Pseudomonadati</taxon>
        <taxon>Pseudomonadota</taxon>
        <taxon>Gammaproteobacteria</taxon>
        <taxon>Oceanospirillales</taxon>
        <taxon>Oceanospirillaceae</taxon>
        <taxon>Marinomonas</taxon>
    </lineage>
</organism>
<dbReference type="InterPro" id="IPR003010">
    <property type="entry name" value="C-N_Hydrolase"/>
</dbReference>
<evidence type="ECO:0000256" key="2">
    <source>
        <dbReference type="ARBA" id="ARBA00022801"/>
    </source>
</evidence>
<dbReference type="InterPro" id="IPR045254">
    <property type="entry name" value="Nit1/2_C-N_Hydrolase"/>
</dbReference>
<dbReference type="PROSITE" id="PS50263">
    <property type="entry name" value="CN_HYDROLASE"/>
    <property type="match status" value="1"/>
</dbReference>
<dbReference type="PANTHER" id="PTHR23088">
    <property type="entry name" value="NITRILASE-RELATED"/>
    <property type="match status" value="1"/>
</dbReference>
<proteinExistence type="inferred from homology"/>
<evidence type="ECO:0000256" key="1">
    <source>
        <dbReference type="ARBA" id="ARBA00010613"/>
    </source>
</evidence>
<name>A0A0K6IJJ1_9GAMM</name>
<dbReference type="AlphaFoldDB" id="A0A0K6IJJ1"/>
<gene>
    <name evidence="4" type="ORF">Ga0061065_10390</name>
</gene>
<keyword evidence="2 4" id="KW-0378">Hydrolase</keyword>
<protein>
    <submittedName>
        <fullName evidence="4">Predicted amidohydrolase</fullName>
    </submittedName>
</protein>
<reference evidence="5" key="1">
    <citation type="submission" date="2015-08" db="EMBL/GenBank/DDBJ databases">
        <authorList>
            <person name="Varghese N."/>
        </authorList>
    </citation>
    <scope>NUCLEOTIDE SEQUENCE [LARGE SCALE GENOMIC DNA]</scope>
    <source>
        <strain evidence="5">JCM 18476</strain>
    </source>
</reference>
<sequence length="279" mass="31256">MSKLSVVSIQLTSGADWQVNLNTVLDLMTAALVHAPRLIVLPENVFLFDAKQMRAVAEGEATEQILSALSVFAQQHQTYILIGSHPMAFRPNGEQVEGGRVRQSSILISDQGEQVARYDKIHLFDVQVADKAAVYKESRFIEPGEIQATVFDIDGVVLGLSICYDLRFPELYRLLMEKGADLIAVPSAFTHRTGAAHWHALLQARAIENQCYITGVNQAGWHNETRQTYGNTVAYSPWGERLACLDDEQVAWLHFEVDTEYRQAIKTTMPCAEHRRIVS</sequence>
<dbReference type="InterPro" id="IPR001110">
    <property type="entry name" value="UPF0012_CS"/>
</dbReference>
<dbReference type="Pfam" id="PF00795">
    <property type="entry name" value="CN_hydrolase"/>
    <property type="match status" value="1"/>
</dbReference>